<reference evidence="1 2" key="1">
    <citation type="submission" date="2016-11" db="EMBL/GenBank/DDBJ databases">
        <title>Draft Genome Sequences of Nine Cyanobacterial Strains from Diverse Habitats.</title>
        <authorList>
            <person name="Zhu T."/>
            <person name="Hou S."/>
            <person name="Lu X."/>
            <person name="Hess W.R."/>
        </authorList>
    </citation>
    <scope>NUCLEOTIDE SEQUENCE [LARGE SCALE GENOMIC DNA]</scope>
    <source>
        <strain evidence="1 2">IAM M-71</strain>
    </source>
</reference>
<dbReference type="Proteomes" id="UP000185860">
    <property type="component" value="Unassembled WGS sequence"/>
</dbReference>
<name>A0A1U7IKA7_9CYAN</name>
<comment type="caution">
    <text evidence="1">The sequence shown here is derived from an EMBL/GenBank/DDBJ whole genome shotgun (WGS) entry which is preliminary data.</text>
</comment>
<accession>A0A1U7IKA7</accession>
<dbReference type="STRING" id="454136.NIES2119_13205"/>
<proteinExistence type="predicted"/>
<sequence length="92" mass="10499">MLALNNAYRYKDHQRSFKKIEPISGENKRAIAYSMDALVPGIYFWFGSWNLRLGGSRAEISYPGTVHSFAGLALVLPGYRIYSTYQGDYDPR</sequence>
<evidence type="ECO:0000313" key="2">
    <source>
        <dbReference type="Proteomes" id="UP000185860"/>
    </source>
</evidence>
<dbReference type="EMBL" id="MRCE01000011">
    <property type="protein sequence ID" value="OKH37657.1"/>
    <property type="molecule type" value="Genomic_DNA"/>
</dbReference>
<gene>
    <name evidence="1" type="ORF">NIES2119_13205</name>
</gene>
<evidence type="ECO:0000313" key="1">
    <source>
        <dbReference type="EMBL" id="OKH37657.1"/>
    </source>
</evidence>
<protein>
    <submittedName>
        <fullName evidence="1">Uncharacterized protein</fullName>
    </submittedName>
</protein>
<dbReference type="AlphaFoldDB" id="A0A1U7IKA7"/>
<organism evidence="1 2">
    <name type="scientific">[Phormidium ambiguum] IAM M-71</name>
    <dbReference type="NCBI Taxonomy" id="454136"/>
    <lineage>
        <taxon>Bacteria</taxon>
        <taxon>Bacillati</taxon>
        <taxon>Cyanobacteriota</taxon>
        <taxon>Cyanophyceae</taxon>
        <taxon>Oscillatoriophycideae</taxon>
        <taxon>Aerosakkonematales</taxon>
        <taxon>Aerosakkonemataceae</taxon>
        <taxon>Floridanema</taxon>
    </lineage>
</organism>